<protein>
    <submittedName>
        <fullName evidence="1">Uncharacterized protein</fullName>
    </submittedName>
</protein>
<evidence type="ECO:0000313" key="1">
    <source>
        <dbReference type="EMBL" id="MFD0862515.1"/>
    </source>
</evidence>
<dbReference type="Proteomes" id="UP001596978">
    <property type="component" value="Unassembled WGS sequence"/>
</dbReference>
<dbReference type="RefSeq" id="WP_386407655.1">
    <property type="nucleotide sequence ID" value="NZ_JBHTJH010000008.1"/>
</dbReference>
<sequence length="91" mass="10862">MRRKYTNIFGEFIDLGGGNRVSPFQFRRFMNIVYLEGKIEAMATVKERYKNTEYHDRLNMDLFKAQRQLTDLTQNQDPDSLLKEMVNLSHK</sequence>
<organism evidence="1 2">
    <name type="scientific">Sungkyunkwania multivorans</name>
    <dbReference type="NCBI Taxonomy" id="1173618"/>
    <lineage>
        <taxon>Bacteria</taxon>
        <taxon>Pseudomonadati</taxon>
        <taxon>Bacteroidota</taxon>
        <taxon>Flavobacteriia</taxon>
        <taxon>Flavobacteriales</taxon>
        <taxon>Flavobacteriaceae</taxon>
        <taxon>Sungkyunkwania</taxon>
    </lineage>
</organism>
<dbReference type="EMBL" id="JBHTJH010000008">
    <property type="protein sequence ID" value="MFD0862515.1"/>
    <property type="molecule type" value="Genomic_DNA"/>
</dbReference>
<comment type="caution">
    <text evidence="1">The sequence shown here is derived from an EMBL/GenBank/DDBJ whole genome shotgun (WGS) entry which is preliminary data.</text>
</comment>
<accession>A0ABW3D0B4</accession>
<keyword evidence="2" id="KW-1185">Reference proteome</keyword>
<proteinExistence type="predicted"/>
<gene>
    <name evidence="1" type="ORF">ACFQ1M_09880</name>
</gene>
<reference evidence="2" key="1">
    <citation type="journal article" date="2019" name="Int. J. Syst. Evol. Microbiol.">
        <title>The Global Catalogue of Microorganisms (GCM) 10K type strain sequencing project: providing services to taxonomists for standard genome sequencing and annotation.</title>
        <authorList>
            <consortium name="The Broad Institute Genomics Platform"/>
            <consortium name="The Broad Institute Genome Sequencing Center for Infectious Disease"/>
            <person name="Wu L."/>
            <person name="Ma J."/>
        </authorList>
    </citation>
    <scope>NUCLEOTIDE SEQUENCE [LARGE SCALE GENOMIC DNA]</scope>
    <source>
        <strain evidence="2">CCUG 62952</strain>
    </source>
</reference>
<evidence type="ECO:0000313" key="2">
    <source>
        <dbReference type="Proteomes" id="UP001596978"/>
    </source>
</evidence>
<name>A0ABW3D0B4_9FLAO</name>